<dbReference type="GO" id="GO:0016740">
    <property type="term" value="F:transferase activity"/>
    <property type="evidence" value="ECO:0007669"/>
    <property type="project" value="UniProtKB-KW"/>
</dbReference>
<keyword evidence="10" id="KW-0539">Nucleus</keyword>
<evidence type="ECO:0000256" key="5">
    <source>
        <dbReference type="ARBA" id="ARBA00022723"/>
    </source>
</evidence>
<dbReference type="FunFam" id="3.40.50.720:FF:000618">
    <property type="entry name" value="SUMO-activating enzyme subunit 2"/>
    <property type="match status" value="1"/>
</dbReference>
<feature type="non-terminal residue" evidence="12">
    <location>
        <position position="1"/>
    </location>
</feature>
<dbReference type="InterPro" id="IPR045886">
    <property type="entry name" value="ThiF/MoeB/HesA"/>
</dbReference>
<dbReference type="PANTHER" id="PTHR10953">
    <property type="entry name" value="UBIQUITIN-ACTIVATING ENZYME E1"/>
    <property type="match status" value="1"/>
</dbReference>
<dbReference type="HOGENOM" id="CLU_013325_7_1_1"/>
<evidence type="ECO:0000256" key="3">
    <source>
        <dbReference type="ARBA" id="ARBA00005673"/>
    </source>
</evidence>
<dbReference type="InterPro" id="IPR000594">
    <property type="entry name" value="ThiF_NAD_FAD-bd"/>
</dbReference>
<dbReference type="KEGG" id="tps:THAPSDRAFT_17815"/>
<evidence type="ECO:0000256" key="6">
    <source>
        <dbReference type="ARBA" id="ARBA00022741"/>
    </source>
</evidence>
<dbReference type="AlphaFoldDB" id="B8C8B1"/>
<dbReference type="OMA" id="ANYTPHH"/>
<evidence type="ECO:0000256" key="2">
    <source>
        <dbReference type="ARBA" id="ARBA00004718"/>
    </source>
</evidence>
<accession>B8C8B1</accession>
<reference evidence="12 13" key="2">
    <citation type="journal article" date="2008" name="Nature">
        <title>The Phaeodactylum genome reveals the evolutionary history of diatom genomes.</title>
        <authorList>
            <person name="Bowler C."/>
            <person name="Allen A.E."/>
            <person name="Badger J.H."/>
            <person name="Grimwood J."/>
            <person name="Jabbari K."/>
            <person name="Kuo A."/>
            <person name="Maheswari U."/>
            <person name="Martens C."/>
            <person name="Maumus F."/>
            <person name="Otillar R.P."/>
            <person name="Rayko E."/>
            <person name="Salamov A."/>
            <person name="Vandepoele K."/>
            <person name="Beszteri B."/>
            <person name="Gruber A."/>
            <person name="Heijde M."/>
            <person name="Katinka M."/>
            <person name="Mock T."/>
            <person name="Valentin K."/>
            <person name="Verret F."/>
            <person name="Berges J.A."/>
            <person name="Brownlee C."/>
            <person name="Cadoret J.P."/>
            <person name="Chiovitti A."/>
            <person name="Choi C.J."/>
            <person name="Coesel S."/>
            <person name="De Martino A."/>
            <person name="Detter J.C."/>
            <person name="Durkin C."/>
            <person name="Falciatore A."/>
            <person name="Fournet J."/>
            <person name="Haruta M."/>
            <person name="Huysman M.J."/>
            <person name="Jenkins B.D."/>
            <person name="Jiroutova K."/>
            <person name="Jorgensen R.E."/>
            <person name="Joubert Y."/>
            <person name="Kaplan A."/>
            <person name="Kroger N."/>
            <person name="Kroth P.G."/>
            <person name="La Roche J."/>
            <person name="Lindquist E."/>
            <person name="Lommer M."/>
            <person name="Martin-Jezequel V."/>
            <person name="Lopez P.J."/>
            <person name="Lucas S."/>
            <person name="Mangogna M."/>
            <person name="McGinnis K."/>
            <person name="Medlin L.K."/>
            <person name="Montsant A."/>
            <person name="Oudot-Le Secq M.P."/>
            <person name="Napoli C."/>
            <person name="Obornik M."/>
            <person name="Parker M.S."/>
            <person name="Petit J.L."/>
            <person name="Porcel B.M."/>
            <person name="Poulsen N."/>
            <person name="Robison M."/>
            <person name="Rychlewski L."/>
            <person name="Rynearson T.A."/>
            <person name="Schmutz J."/>
            <person name="Shapiro H."/>
            <person name="Siaut M."/>
            <person name="Stanley M."/>
            <person name="Sussman M.R."/>
            <person name="Taylor A.R."/>
            <person name="Vardi A."/>
            <person name="von Dassow P."/>
            <person name="Vyverman W."/>
            <person name="Willis A."/>
            <person name="Wyrwicz L.S."/>
            <person name="Rokhsar D.S."/>
            <person name="Weissenbach J."/>
            <person name="Armbrust E.V."/>
            <person name="Green B.R."/>
            <person name="Van de Peer Y."/>
            <person name="Grigoriev I.V."/>
        </authorList>
    </citation>
    <scope>NUCLEOTIDE SEQUENCE [LARGE SCALE GENOMIC DNA]</scope>
    <source>
        <strain evidence="12 13">CCMP1335</strain>
    </source>
</reference>
<protein>
    <recommendedName>
        <fullName evidence="11">THIF-type NAD/FAD binding fold domain-containing protein</fullName>
    </recommendedName>
</protein>
<dbReference type="Gene3D" id="3.40.50.720">
    <property type="entry name" value="NAD(P)-binding Rossmann-like Domain"/>
    <property type="match status" value="1"/>
</dbReference>
<dbReference type="GO" id="GO:0046872">
    <property type="term" value="F:metal ion binding"/>
    <property type="evidence" value="ECO:0007669"/>
    <property type="project" value="UniProtKB-KW"/>
</dbReference>
<comment type="subcellular location">
    <subcellularLocation>
        <location evidence="1">Nucleus</location>
    </subcellularLocation>
</comment>
<dbReference type="EMBL" id="CM000645">
    <property type="protein sequence ID" value="EED90453.1"/>
    <property type="molecule type" value="Genomic_DNA"/>
</dbReference>
<comment type="pathway">
    <text evidence="2">Protein modification; protein sumoylation.</text>
</comment>
<name>B8C8B1_THAPS</name>
<keyword evidence="4" id="KW-0808">Transferase</keyword>
<dbReference type="GO" id="GO:0005524">
    <property type="term" value="F:ATP binding"/>
    <property type="evidence" value="ECO:0007669"/>
    <property type="project" value="UniProtKB-KW"/>
</dbReference>
<reference evidence="12 13" key="1">
    <citation type="journal article" date="2004" name="Science">
        <title>The genome of the diatom Thalassiosira pseudonana: ecology, evolution, and metabolism.</title>
        <authorList>
            <person name="Armbrust E.V."/>
            <person name="Berges J.A."/>
            <person name="Bowler C."/>
            <person name="Green B.R."/>
            <person name="Martinez D."/>
            <person name="Putnam N.H."/>
            <person name="Zhou S."/>
            <person name="Allen A.E."/>
            <person name="Apt K.E."/>
            <person name="Bechner M."/>
            <person name="Brzezinski M.A."/>
            <person name="Chaal B.K."/>
            <person name="Chiovitti A."/>
            <person name="Davis A.K."/>
            <person name="Demarest M.S."/>
            <person name="Detter J.C."/>
            <person name="Glavina T."/>
            <person name="Goodstein D."/>
            <person name="Hadi M.Z."/>
            <person name="Hellsten U."/>
            <person name="Hildebrand M."/>
            <person name="Jenkins B.D."/>
            <person name="Jurka J."/>
            <person name="Kapitonov V.V."/>
            <person name="Kroger N."/>
            <person name="Lau W.W."/>
            <person name="Lane T.W."/>
            <person name="Larimer F.W."/>
            <person name="Lippmeier J.C."/>
            <person name="Lucas S."/>
            <person name="Medina M."/>
            <person name="Montsant A."/>
            <person name="Obornik M."/>
            <person name="Parker M.S."/>
            <person name="Palenik B."/>
            <person name="Pazour G.J."/>
            <person name="Richardson P.M."/>
            <person name="Rynearson T.A."/>
            <person name="Saito M.A."/>
            <person name="Schwartz D.C."/>
            <person name="Thamatrakoln K."/>
            <person name="Valentin K."/>
            <person name="Vardi A."/>
            <person name="Wilkerson F.P."/>
            <person name="Rokhsar D.S."/>
        </authorList>
    </citation>
    <scope>NUCLEOTIDE SEQUENCE [LARGE SCALE GENOMIC DNA]</scope>
    <source>
        <strain evidence="12 13">CCMP1335</strain>
    </source>
</reference>
<feature type="non-terminal residue" evidence="12">
    <location>
        <position position="158"/>
    </location>
</feature>
<dbReference type="eggNOG" id="KOG2013">
    <property type="taxonomic scope" value="Eukaryota"/>
</dbReference>
<evidence type="ECO:0000313" key="12">
    <source>
        <dbReference type="EMBL" id="EED90453.1"/>
    </source>
</evidence>
<dbReference type="GO" id="GO:0008641">
    <property type="term" value="F:ubiquitin-like modifier activating enzyme activity"/>
    <property type="evidence" value="ECO:0007669"/>
    <property type="project" value="InterPro"/>
</dbReference>
<keyword evidence="6" id="KW-0547">Nucleotide-binding</keyword>
<dbReference type="PaxDb" id="35128-Thaps17815"/>
<feature type="domain" description="THIF-type NAD/FAD binding fold" evidence="11">
    <location>
        <begin position="2"/>
        <end position="155"/>
    </location>
</feature>
<dbReference type="FunFam" id="3.50.50.80:FF:000002">
    <property type="entry name" value="SUMO-activating enzyme subunit 2"/>
    <property type="match status" value="1"/>
</dbReference>
<keyword evidence="5" id="KW-0479">Metal-binding</keyword>
<dbReference type="PANTHER" id="PTHR10953:SF5">
    <property type="entry name" value="SUMO-ACTIVATING ENZYME SUBUNIT 2"/>
    <property type="match status" value="1"/>
</dbReference>
<evidence type="ECO:0000256" key="9">
    <source>
        <dbReference type="ARBA" id="ARBA00022840"/>
    </source>
</evidence>
<evidence type="ECO:0000259" key="11">
    <source>
        <dbReference type="Pfam" id="PF00899"/>
    </source>
</evidence>
<keyword evidence="7" id="KW-0833">Ubl conjugation pathway</keyword>
<evidence type="ECO:0000256" key="8">
    <source>
        <dbReference type="ARBA" id="ARBA00022833"/>
    </source>
</evidence>
<dbReference type="GO" id="GO:0005634">
    <property type="term" value="C:nucleus"/>
    <property type="evidence" value="ECO:0007669"/>
    <property type="project" value="UniProtKB-SubCell"/>
</dbReference>
<dbReference type="Proteomes" id="UP000001449">
    <property type="component" value="Chromosome 9"/>
</dbReference>
<evidence type="ECO:0000256" key="7">
    <source>
        <dbReference type="ARBA" id="ARBA00022786"/>
    </source>
</evidence>
<sequence length="158" mass="17054">AILSSRILLVGSGGIGCELLKNLALSGFHNVEIIDLDTIDVSNLNRQFLFRARHVGMPKCVVASEAALGMVPPLDGTTANYTPHHGNVCDNSQFNVPYLQRFNLVLNALDNITARRRVNRLCLASSIPLIEAGTAGYLGQVTVIDKPSGTECYECQAK</sequence>
<gene>
    <name evidence="12" type="ORF">THAPSDRAFT_17815</name>
</gene>
<dbReference type="GeneID" id="7453052"/>
<comment type="similarity">
    <text evidence="3">Belongs to the ubiquitin-activating E1 family.</text>
</comment>
<dbReference type="InParanoid" id="B8C8B1"/>
<dbReference type="RefSeq" id="XP_002292478.1">
    <property type="nucleotide sequence ID" value="XM_002292442.1"/>
</dbReference>
<keyword evidence="9" id="KW-0067">ATP-binding</keyword>
<evidence type="ECO:0000313" key="13">
    <source>
        <dbReference type="Proteomes" id="UP000001449"/>
    </source>
</evidence>
<organism evidence="12 13">
    <name type="scientific">Thalassiosira pseudonana</name>
    <name type="common">Marine diatom</name>
    <name type="synonym">Cyclotella nana</name>
    <dbReference type="NCBI Taxonomy" id="35128"/>
    <lineage>
        <taxon>Eukaryota</taxon>
        <taxon>Sar</taxon>
        <taxon>Stramenopiles</taxon>
        <taxon>Ochrophyta</taxon>
        <taxon>Bacillariophyta</taxon>
        <taxon>Coscinodiscophyceae</taxon>
        <taxon>Thalassiosirophycidae</taxon>
        <taxon>Thalassiosirales</taxon>
        <taxon>Thalassiosiraceae</taxon>
        <taxon>Thalassiosira</taxon>
    </lineage>
</organism>
<dbReference type="InterPro" id="IPR035985">
    <property type="entry name" value="Ubiquitin-activating_enz"/>
</dbReference>
<keyword evidence="8" id="KW-0862">Zinc</keyword>
<evidence type="ECO:0000256" key="4">
    <source>
        <dbReference type="ARBA" id="ARBA00022679"/>
    </source>
</evidence>
<keyword evidence="13" id="KW-1185">Reference proteome</keyword>
<proteinExistence type="inferred from homology"/>
<evidence type="ECO:0000256" key="10">
    <source>
        <dbReference type="ARBA" id="ARBA00023242"/>
    </source>
</evidence>
<dbReference type="STRING" id="35128.B8C8B1"/>
<dbReference type="Pfam" id="PF00899">
    <property type="entry name" value="ThiF"/>
    <property type="match status" value="1"/>
</dbReference>
<evidence type="ECO:0000256" key="1">
    <source>
        <dbReference type="ARBA" id="ARBA00004123"/>
    </source>
</evidence>
<dbReference type="SUPFAM" id="SSF69572">
    <property type="entry name" value="Activating enzymes of the ubiquitin-like proteins"/>
    <property type="match status" value="1"/>
</dbReference>